<dbReference type="InterPro" id="IPR044750">
    <property type="entry name" value="C2_SRC2/BAP"/>
</dbReference>
<sequence>MDPTIPTPTASSTITDSDISLHPPDFYVLNISLISAQDLAPISKSMRTYAVTWIHPSRKLTTSVDQQRHTNPLWNERFAFRVDSEFLSSDQAAITVEIYTVSWFRDLLVGTVRVLISDLITPCARNHTRYLALQIRRPSGNPQGMLNMGVALMDAANRSMPLRREMNPSVRDYQDALVKKLNSMSAQQKDGEIVTEENNDQMNEKIHLWRSYSLGSEFNEEFPLKAGSICNGNGSELCSDVGPSASIVAAEIARKSLPPMAERKIGNSIVEEMTVEEATAKGLNSDGRRHGRRHSDGGLFSCFGNAYGFEFTIVCGASNHGNKPHNIIKSRSQKKRILGSETNSA</sequence>
<proteinExistence type="predicted"/>
<dbReference type="InParanoid" id="A0A068U7Y7"/>
<dbReference type="GO" id="GO:0006952">
    <property type="term" value="P:defense response"/>
    <property type="evidence" value="ECO:0007669"/>
    <property type="project" value="InterPro"/>
</dbReference>
<feature type="domain" description="C2" evidence="2">
    <location>
        <begin position="10"/>
        <end position="131"/>
    </location>
</feature>
<gene>
    <name evidence="3" type="ORF">GSCOC_T00017616001</name>
</gene>
<dbReference type="PhylomeDB" id="A0A068U7Y7"/>
<reference evidence="4" key="1">
    <citation type="journal article" date="2014" name="Science">
        <title>The coffee genome provides insight into the convergent evolution of caffeine biosynthesis.</title>
        <authorList>
            <person name="Denoeud F."/>
            <person name="Carretero-Paulet L."/>
            <person name="Dereeper A."/>
            <person name="Droc G."/>
            <person name="Guyot R."/>
            <person name="Pietrella M."/>
            <person name="Zheng C."/>
            <person name="Alberti A."/>
            <person name="Anthony F."/>
            <person name="Aprea G."/>
            <person name="Aury J.M."/>
            <person name="Bento P."/>
            <person name="Bernard M."/>
            <person name="Bocs S."/>
            <person name="Campa C."/>
            <person name="Cenci A."/>
            <person name="Combes M.C."/>
            <person name="Crouzillat D."/>
            <person name="Da Silva C."/>
            <person name="Daddiego L."/>
            <person name="De Bellis F."/>
            <person name="Dussert S."/>
            <person name="Garsmeur O."/>
            <person name="Gayraud T."/>
            <person name="Guignon V."/>
            <person name="Jahn K."/>
            <person name="Jamilloux V."/>
            <person name="Joet T."/>
            <person name="Labadie K."/>
            <person name="Lan T."/>
            <person name="Leclercq J."/>
            <person name="Lepelley M."/>
            <person name="Leroy T."/>
            <person name="Li L.T."/>
            <person name="Librado P."/>
            <person name="Lopez L."/>
            <person name="Munoz A."/>
            <person name="Noel B."/>
            <person name="Pallavicini A."/>
            <person name="Perrotta G."/>
            <person name="Poncet V."/>
            <person name="Pot D."/>
            <person name="Priyono X."/>
            <person name="Rigoreau M."/>
            <person name="Rouard M."/>
            <person name="Rozas J."/>
            <person name="Tranchant-Dubreuil C."/>
            <person name="VanBuren R."/>
            <person name="Zhang Q."/>
            <person name="Andrade A.C."/>
            <person name="Argout X."/>
            <person name="Bertrand B."/>
            <person name="de Kochko A."/>
            <person name="Graziosi G."/>
            <person name="Henry R.J."/>
            <person name="Jayarama X."/>
            <person name="Ming R."/>
            <person name="Nagai C."/>
            <person name="Rounsley S."/>
            <person name="Sankoff D."/>
            <person name="Giuliano G."/>
            <person name="Albert V.A."/>
            <person name="Wincker P."/>
            <person name="Lashermes P."/>
        </authorList>
    </citation>
    <scope>NUCLEOTIDE SEQUENCE [LARGE SCALE GENOMIC DNA]</scope>
    <source>
        <strain evidence="4">cv. DH200-94</strain>
    </source>
</reference>
<dbReference type="SUPFAM" id="SSF49562">
    <property type="entry name" value="C2 domain (Calcium/lipid-binding domain, CaLB)"/>
    <property type="match status" value="1"/>
</dbReference>
<feature type="compositionally biased region" description="Basic residues" evidence="1">
    <location>
        <begin position="322"/>
        <end position="337"/>
    </location>
</feature>
<evidence type="ECO:0000259" key="2">
    <source>
        <dbReference type="PROSITE" id="PS50004"/>
    </source>
</evidence>
<evidence type="ECO:0000313" key="3">
    <source>
        <dbReference type="EMBL" id="CDP04279.1"/>
    </source>
</evidence>
<dbReference type="PANTHER" id="PTHR32246">
    <property type="entry name" value="INGRESSION PROTEIN FIC1"/>
    <property type="match status" value="1"/>
</dbReference>
<dbReference type="PANTHER" id="PTHR32246:SF103">
    <property type="entry name" value="CALCIUM-DEPENDENT LIPID-BINDING (CALB DOMAIN) FAMILY PROTEIN"/>
    <property type="match status" value="1"/>
</dbReference>
<dbReference type="CDD" id="cd04051">
    <property type="entry name" value="C2_SRC2_like"/>
    <property type="match status" value="1"/>
</dbReference>
<name>A0A068U7Y7_COFCA</name>
<dbReference type="Pfam" id="PF00168">
    <property type="entry name" value="C2"/>
    <property type="match status" value="1"/>
</dbReference>
<accession>A0A068U7Y7</accession>
<keyword evidence="4" id="KW-1185">Reference proteome</keyword>
<evidence type="ECO:0000313" key="4">
    <source>
        <dbReference type="Proteomes" id="UP000295252"/>
    </source>
</evidence>
<dbReference type="Gene3D" id="2.60.40.150">
    <property type="entry name" value="C2 domain"/>
    <property type="match status" value="1"/>
</dbReference>
<dbReference type="PROSITE" id="PS50004">
    <property type="entry name" value="C2"/>
    <property type="match status" value="1"/>
</dbReference>
<dbReference type="Proteomes" id="UP000295252">
    <property type="component" value="Chromosome XI"/>
</dbReference>
<evidence type="ECO:0000256" key="1">
    <source>
        <dbReference type="SAM" id="MobiDB-lite"/>
    </source>
</evidence>
<protein>
    <recommendedName>
        <fullName evidence="2">C2 domain-containing protein</fullName>
    </recommendedName>
</protein>
<feature type="region of interest" description="Disordered" evidence="1">
    <location>
        <begin position="322"/>
        <end position="345"/>
    </location>
</feature>
<dbReference type="STRING" id="49390.A0A068U7Y7"/>
<dbReference type="InterPro" id="IPR035892">
    <property type="entry name" value="C2_domain_sf"/>
</dbReference>
<dbReference type="Gramene" id="CDP04279">
    <property type="protein sequence ID" value="CDP04279"/>
    <property type="gene ID" value="GSCOC_T00017616001"/>
</dbReference>
<dbReference type="EMBL" id="HG739096">
    <property type="protein sequence ID" value="CDP04279.1"/>
    <property type="molecule type" value="Genomic_DNA"/>
</dbReference>
<dbReference type="OMA" id="NRANPIW"/>
<dbReference type="OrthoDB" id="1909968at2759"/>
<organism evidence="3 4">
    <name type="scientific">Coffea canephora</name>
    <name type="common">Robusta coffee</name>
    <dbReference type="NCBI Taxonomy" id="49390"/>
    <lineage>
        <taxon>Eukaryota</taxon>
        <taxon>Viridiplantae</taxon>
        <taxon>Streptophyta</taxon>
        <taxon>Embryophyta</taxon>
        <taxon>Tracheophyta</taxon>
        <taxon>Spermatophyta</taxon>
        <taxon>Magnoliopsida</taxon>
        <taxon>eudicotyledons</taxon>
        <taxon>Gunneridae</taxon>
        <taxon>Pentapetalae</taxon>
        <taxon>asterids</taxon>
        <taxon>lamiids</taxon>
        <taxon>Gentianales</taxon>
        <taxon>Rubiaceae</taxon>
        <taxon>Ixoroideae</taxon>
        <taxon>Gardenieae complex</taxon>
        <taxon>Bertiereae - Coffeeae clade</taxon>
        <taxon>Coffeeae</taxon>
        <taxon>Coffea</taxon>
    </lineage>
</organism>
<dbReference type="InterPro" id="IPR000008">
    <property type="entry name" value="C2_dom"/>
</dbReference>
<dbReference type="SMART" id="SM00239">
    <property type="entry name" value="C2"/>
    <property type="match status" value="1"/>
</dbReference>
<dbReference type="AlphaFoldDB" id="A0A068U7Y7"/>